<evidence type="ECO:0000313" key="2">
    <source>
        <dbReference type="EMBL" id="MFC7205298.1"/>
    </source>
</evidence>
<accession>A0ABD5ZK63</accession>
<comment type="caution">
    <text evidence="2">The sequence shown here is derived from an EMBL/GenBank/DDBJ whole genome shotgun (WGS) entry which is preliminary data.</text>
</comment>
<feature type="transmembrane region" description="Helical" evidence="1">
    <location>
        <begin position="187"/>
        <end position="213"/>
    </location>
</feature>
<keyword evidence="1" id="KW-0472">Membrane</keyword>
<name>A0ABD5ZK63_9EURY</name>
<keyword evidence="1" id="KW-1133">Transmembrane helix</keyword>
<proteinExistence type="predicted"/>
<keyword evidence="3" id="KW-1185">Reference proteome</keyword>
<gene>
    <name evidence="2" type="ORF">ACFQJC_17445</name>
</gene>
<dbReference type="RefSeq" id="WP_390225861.1">
    <property type="nucleotide sequence ID" value="NZ_JBHTAA010000014.1"/>
</dbReference>
<protein>
    <submittedName>
        <fullName evidence="2">Uncharacterized protein</fullName>
    </submittedName>
</protein>
<sequence length="223" mass="25694">MAQNNWGMDTDNLMLDPSLLVSRTADKRATNEFKHYISRSFAELVNSCDSYTEDPTFNFFIGNLSTESVLPYGELERLVKEYELFSPELDEYTSNIKYDEVRELFKERYPPSQMGKLSDVLFDEFVFLFERSWIASRVRKSEDEVTNVPGLRRFIFQRDELDAVANKVPEKYQKKLRTLKRGRKWKWIALGAQVTGAMVSGPVGSAIFSIGLAQNSIALLFDP</sequence>
<dbReference type="EMBL" id="JBHTAA010000014">
    <property type="protein sequence ID" value="MFC7205298.1"/>
    <property type="molecule type" value="Genomic_DNA"/>
</dbReference>
<dbReference type="AlphaFoldDB" id="A0ABD5ZK63"/>
<reference evidence="2 3" key="1">
    <citation type="journal article" date="2019" name="Int. J. Syst. Evol. Microbiol.">
        <title>The Global Catalogue of Microorganisms (GCM) 10K type strain sequencing project: providing services to taxonomists for standard genome sequencing and annotation.</title>
        <authorList>
            <consortium name="The Broad Institute Genomics Platform"/>
            <consortium name="The Broad Institute Genome Sequencing Center for Infectious Disease"/>
            <person name="Wu L."/>
            <person name="Ma J."/>
        </authorList>
    </citation>
    <scope>NUCLEOTIDE SEQUENCE [LARGE SCALE GENOMIC DNA]</scope>
    <source>
        <strain evidence="2 3">DSM 29988</strain>
    </source>
</reference>
<keyword evidence="1" id="KW-0812">Transmembrane</keyword>
<evidence type="ECO:0000256" key="1">
    <source>
        <dbReference type="SAM" id="Phobius"/>
    </source>
</evidence>
<dbReference type="Proteomes" id="UP001596481">
    <property type="component" value="Unassembled WGS sequence"/>
</dbReference>
<evidence type="ECO:0000313" key="3">
    <source>
        <dbReference type="Proteomes" id="UP001596481"/>
    </source>
</evidence>
<organism evidence="2 3">
    <name type="scientific">Haloferax namakaokahaiae</name>
    <dbReference type="NCBI Taxonomy" id="1748331"/>
    <lineage>
        <taxon>Archaea</taxon>
        <taxon>Methanobacteriati</taxon>
        <taxon>Methanobacteriota</taxon>
        <taxon>Stenosarchaea group</taxon>
        <taxon>Halobacteria</taxon>
        <taxon>Halobacteriales</taxon>
        <taxon>Haloferacaceae</taxon>
        <taxon>Haloferax</taxon>
    </lineage>
</organism>